<dbReference type="VEuPathDB" id="FungiDB:MCYG_03307"/>
<dbReference type="EMBL" id="DS995703">
    <property type="protein sequence ID" value="EEQ30488.1"/>
    <property type="molecule type" value="Genomic_DNA"/>
</dbReference>
<sequence>MALTATGTCKGSFLTRTSGERKKGTTILASFPVDEKDGTSPAIVLRTDRIAASSIHLQQSRAIGSSVDVSVSAVDAWPWPILWIFEEAVTSQRPVFRYSFC</sequence>
<protein>
    <submittedName>
        <fullName evidence="1">Uncharacterized protein</fullName>
    </submittedName>
</protein>
<dbReference type="HOGENOM" id="CLU_2291052_0_0_1"/>
<evidence type="ECO:0000313" key="2">
    <source>
        <dbReference type="Proteomes" id="UP000002035"/>
    </source>
</evidence>
<reference evidence="2" key="1">
    <citation type="journal article" date="2012" name="MBio">
        <title>Comparative genome analysis of Trichophyton rubrum and related dermatophytes reveals candidate genes involved in infection.</title>
        <authorList>
            <person name="Martinez D.A."/>
            <person name="Oliver B.G."/>
            <person name="Graeser Y."/>
            <person name="Goldberg J.M."/>
            <person name="Li W."/>
            <person name="Martinez-Rossi N.M."/>
            <person name="Monod M."/>
            <person name="Shelest E."/>
            <person name="Barton R.C."/>
            <person name="Birch E."/>
            <person name="Brakhage A.A."/>
            <person name="Chen Z."/>
            <person name="Gurr S.J."/>
            <person name="Heiman D."/>
            <person name="Heitman J."/>
            <person name="Kosti I."/>
            <person name="Rossi A."/>
            <person name="Saif S."/>
            <person name="Samalova M."/>
            <person name="Saunders C.W."/>
            <person name="Shea T."/>
            <person name="Summerbell R.C."/>
            <person name="Xu J."/>
            <person name="Young S."/>
            <person name="Zeng Q."/>
            <person name="Birren B.W."/>
            <person name="Cuomo C.A."/>
            <person name="White T.C."/>
        </authorList>
    </citation>
    <scope>NUCLEOTIDE SEQUENCE [LARGE SCALE GENOMIC DNA]</scope>
    <source>
        <strain evidence="2">ATCC MYA-4605 / CBS 113480</strain>
    </source>
</reference>
<name>C5FLB6_ARTOC</name>
<evidence type="ECO:0000313" key="1">
    <source>
        <dbReference type="EMBL" id="EEQ30488.1"/>
    </source>
</evidence>
<keyword evidence="2" id="KW-1185">Reference proteome</keyword>
<dbReference type="Proteomes" id="UP000002035">
    <property type="component" value="Unassembled WGS sequence"/>
</dbReference>
<gene>
    <name evidence="1" type="ORF">MCYG_03307</name>
</gene>
<dbReference type="GeneID" id="9230563"/>
<dbReference type="RefSeq" id="XP_002847801.1">
    <property type="nucleotide sequence ID" value="XM_002847755.1"/>
</dbReference>
<dbReference type="AlphaFoldDB" id="C5FLB6"/>
<accession>C5FLB6</accession>
<proteinExistence type="predicted"/>
<organism evidence="1 2">
    <name type="scientific">Arthroderma otae (strain ATCC MYA-4605 / CBS 113480)</name>
    <name type="common">Microsporum canis</name>
    <dbReference type="NCBI Taxonomy" id="554155"/>
    <lineage>
        <taxon>Eukaryota</taxon>
        <taxon>Fungi</taxon>
        <taxon>Dikarya</taxon>
        <taxon>Ascomycota</taxon>
        <taxon>Pezizomycotina</taxon>
        <taxon>Eurotiomycetes</taxon>
        <taxon>Eurotiomycetidae</taxon>
        <taxon>Onygenales</taxon>
        <taxon>Arthrodermataceae</taxon>
        <taxon>Microsporum</taxon>
    </lineage>
</organism>